<name>A0AAD6ZGA3_9AGAR</name>
<evidence type="ECO:0000313" key="3">
    <source>
        <dbReference type="Proteomes" id="UP001218218"/>
    </source>
</evidence>
<dbReference type="Proteomes" id="UP001218218">
    <property type="component" value="Unassembled WGS sequence"/>
</dbReference>
<comment type="caution">
    <text evidence="2">The sequence shown here is derived from an EMBL/GenBank/DDBJ whole genome shotgun (WGS) entry which is preliminary data.</text>
</comment>
<reference evidence="2" key="1">
    <citation type="submission" date="2023-03" db="EMBL/GenBank/DDBJ databases">
        <title>Massive genome expansion in bonnet fungi (Mycena s.s.) driven by repeated elements and novel gene families across ecological guilds.</title>
        <authorList>
            <consortium name="Lawrence Berkeley National Laboratory"/>
            <person name="Harder C.B."/>
            <person name="Miyauchi S."/>
            <person name="Viragh M."/>
            <person name="Kuo A."/>
            <person name="Thoen E."/>
            <person name="Andreopoulos B."/>
            <person name="Lu D."/>
            <person name="Skrede I."/>
            <person name="Drula E."/>
            <person name="Henrissat B."/>
            <person name="Morin E."/>
            <person name="Kohler A."/>
            <person name="Barry K."/>
            <person name="LaButti K."/>
            <person name="Morin E."/>
            <person name="Salamov A."/>
            <person name="Lipzen A."/>
            <person name="Mereny Z."/>
            <person name="Hegedus B."/>
            <person name="Baldrian P."/>
            <person name="Stursova M."/>
            <person name="Weitz H."/>
            <person name="Taylor A."/>
            <person name="Grigoriev I.V."/>
            <person name="Nagy L.G."/>
            <person name="Martin F."/>
            <person name="Kauserud H."/>
        </authorList>
    </citation>
    <scope>NUCLEOTIDE SEQUENCE</scope>
    <source>
        <strain evidence="2">CBHHK002</strain>
    </source>
</reference>
<keyword evidence="3" id="KW-1185">Reference proteome</keyword>
<evidence type="ECO:0000313" key="2">
    <source>
        <dbReference type="EMBL" id="KAJ7321691.1"/>
    </source>
</evidence>
<accession>A0AAD6ZGA3</accession>
<feature type="compositionally biased region" description="Basic residues" evidence="1">
    <location>
        <begin position="81"/>
        <end position="98"/>
    </location>
</feature>
<dbReference type="EMBL" id="JARIHO010000050">
    <property type="protein sequence ID" value="KAJ7321691.1"/>
    <property type="molecule type" value="Genomic_DNA"/>
</dbReference>
<protein>
    <submittedName>
        <fullName evidence="2">Uncharacterized protein</fullName>
    </submittedName>
</protein>
<feature type="region of interest" description="Disordered" evidence="1">
    <location>
        <begin position="79"/>
        <end position="112"/>
    </location>
</feature>
<proteinExistence type="predicted"/>
<sequence length="135" mass="14913">MLATPTLTMEQDLDLGEPIVCAEYDLEEALKHKNAMRLAREDSRSAYNDDESIELEDAAVETTRFSSARATTAMAPALTRNAKKNQKQRLHQRERRRAATVQALNSTTPPVPTARVLEKAAQSAPVHASFSASDF</sequence>
<gene>
    <name evidence="2" type="ORF">DFH08DRAFT_970056</name>
</gene>
<evidence type="ECO:0000256" key="1">
    <source>
        <dbReference type="SAM" id="MobiDB-lite"/>
    </source>
</evidence>
<organism evidence="2 3">
    <name type="scientific">Mycena albidolilacea</name>
    <dbReference type="NCBI Taxonomy" id="1033008"/>
    <lineage>
        <taxon>Eukaryota</taxon>
        <taxon>Fungi</taxon>
        <taxon>Dikarya</taxon>
        <taxon>Basidiomycota</taxon>
        <taxon>Agaricomycotina</taxon>
        <taxon>Agaricomycetes</taxon>
        <taxon>Agaricomycetidae</taxon>
        <taxon>Agaricales</taxon>
        <taxon>Marasmiineae</taxon>
        <taxon>Mycenaceae</taxon>
        <taxon>Mycena</taxon>
    </lineage>
</organism>
<dbReference type="AlphaFoldDB" id="A0AAD6ZGA3"/>